<keyword evidence="1" id="KW-0812">Transmembrane</keyword>
<comment type="caution">
    <text evidence="2">The sequence shown here is derived from an EMBL/GenBank/DDBJ whole genome shotgun (WGS) entry which is preliminary data.</text>
</comment>
<gene>
    <name evidence="2" type="ORF">A3H70_05300</name>
</gene>
<proteinExistence type="predicted"/>
<evidence type="ECO:0000313" key="3">
    <source>
        <dbReference type="Proteomes" id="UP000178109"/>
    </source>
</evidence>
<dbReference type="Proteomes" id="UP000178109">
    <property type="component" value="Unassembled WGS sequence"/>
</dbReference>
<name>A0A1G2BQV9_9BACT</name>
<dbReference type="STRING" id="1798553.A3H70_05300"/>
<feature type="transmembrane region" description="Helical" evidence="1">
    <location>
        <begin position="20"/>
        <end position="38"/>
    </location>
</feature>
<keyword evidence="1" id="KW-1133">Transmembrane helix</keyword>
<evidence type="ECO:0000256" key="1">
    <source>
        <dbReference type="SAM" id="Phobius"/>
    </source>
</evidence>
<keyword evidence="1" id="KW-0472">Membrane</keyword>
<dbReference type="EMBL" id="MHKO01000044">
    <property type="protein sequence ID" value="OGY91514.1"/>
    <property type="molecule type" value="Genomic_DNA"/>
</dbReference>
<dbReference type="AlphaFoldDB" id="A0A1G2BQV9"/>
<organism evidence="2 3">
    <name type="scientific">Candidatus Komeilibacteria bacterium RIFCSPLOWO2_02_FULL_48_11</name>
    <dbReference type="NCBI Taxonomy" id="1798553"/>
    <lineage>
        <taxon>Bacteria</taxon>
        <taxon>Candidatus Komeiliibacteriota</taxon>
    </lineage>
</organism>
<protein>
    <submittedName>
        <fullName evidence="2">Uncharacterized protein</fullName>
    </submittedName>
</protein>
<sequence length="69" mass="7477">MSHYNHFCFQNDSGVTRSVVVLIACCLMIISFVAGYFLSLATDTLASTADPIIGDAVRPGSVRVLQRAR</sequence>
<accession>A0A1G2BQV9</accession>
<reference evidence="2 3" key="1">
    <citation type="journal article" date="2016" name="Nat. Commun.">
        <title>Thousands of microbial genomes shed light on interconnected biogeochemical processes in an aquifer system.</title>
        <authorList>
            <person name="Anantharaman K."/>
            <person name="Brown C.T."/>
            <person name="Hug L.A."/>
            <person name="Sharon I."/>
            <person name="Castelle C.J."/>
            <person name="Probst A.J."/>
            <person name="Thomas B.C."/>
            <person name="Singh A."/>
            <person name="Wilkins M.J."/>
            <person name="Karaoz U."/>
            <person name="Brodie E.L."/>
            <person name="Williams K.H."/>
            <person name="Hubbard S.S."/>
            <person name="Banfield J.F."/>
        </authorList>
    </citation>
    <scope>NUCLEOTIDE SEQUENCE [LARGE SCALE GENOMIC DNA]</scope>
</reference>
<evidence type="ECO:0000313" key="2">
    <source>
        <dbReference type="EMBL" id="OGY91514.1"/>
    </source>
</evidence>